<feature type="compositionally biased region" description="Low complexity" evidence="1">
    <location>
        <begin position="329"/>
        <end position="346"/>
    </location>
</feature>
<evidence type="ECO:0000313" key="3">
    <source>
        <dbReference type="EMBL" id="RLN63870.1"/>
    </source>
</evidence>
<comment type="caution">
    <text evidence="3">The sequence shown here is derived from an EMBL/GenBank/DDBJ whole genome shotgun (WGS) entry which is preliminary data.</text>
</comment>
<feature type="domain" description="Kazal-like" evidence="2">
    <location>
        <begin position="27"/>
        <end position="76"/>
    </location>
</feature>
<dbReference type="AlphaFoldDB" id="A0A3F2RTG3"/>
<dbReference type="Proteomes" id="UP000277300">
    <property type="component" value="Unassembled WGS sequence"/>
</dbReference>
<name>A0A3F2RTG3_9STRA</name>
<feature type="compositionally biased region" description="Low complexity" evidence="1">
    <location>
        <begin position="217"/>
        <end position="249"/>
    </location>
</feature>
<feature type="region of interest" description="Disordered" evidence="1">
    <location>
        <begin position="67"/>
        <end position="156"/>
    </location>
</feature>
<dbReference type="PROSITE" id="PS51465">
    <property type="entry name" value="KAZAL_2"/>
    <property type="match status" value="1"/>
</dbReference>
<dbReference type="EMBL" id="MBDO02000085">
    <property type="protein sequence ID" value="RLN63870.1"/>
    <property type="molecule type" value="Genomic_DNA"/>
</dbReference>
<reference evidence="3 4" key="1">
    <citation type="submission" date="2018-07" db="EMBL/GenBank/DDBJ databases">
        <title>Genome sequencing of oomycete isolates from Chile give support for New Zealand origin for Phytophthora kernoviae and make available the first Nothophytophthora sp. genome.</title>
        <authorList>
            <person name="Studholme D.J."/>
            <person name="Sanfuentes E."/>
            <person name="Panda P."/>
            <person name="Hill R."/>
            <person name="Sambles C."/>
            <person name="Grant M."/>
            <person name="Williams N.M."/>
            <person name="Mcdougal R.L."/>
        </authorList>
    </citation>
    <scope>NUCLEOTIDE SEQUENCE [LARGE SCALE GENOMIC DNA]</scope>
    <source>
        <strain evidence="3">Chile6</strain>
    </source>
</reference>
<dbReference type="OrthoDB" id="129208at2759"/>
<feature type="compositionally biased region" description="Low complexity" evidence="1">
    <location>
        <begin position="264"/>
        <end position="303"/>
    </location>
</feature>
<accession>A0A3F2RTG3</accession>
<protein>
    <recommendedName>
        <fullName evidence="2">Kazal-like domain-containing protein</fullName>
    </recommendedName>
</protein>
<dbReference type="CDD" id="cd00104">
    <property type="entry name" value="KAZAL_FS"/>
    <property type="match status" value="1"/>
</dbReference>
<evidence type="ECO:0000259" key="2">
    <source>
        <dbReference type="PROSITE" id="PS51465"/>
    </source>
</evidence>
<gene>
    <name evidence="3" type="ORF">BBP00_00003803</name>
</gene>
<proteinExistence type="predicted"/>
<dbReference type="InterPro" id="IPR002350">
    <property type="entry name" value="Kazal_dom"/>
</dbReference>
<dbReference type="InterPro" id="IPR036058">
    <property type="entry name" value="Kazal_dom_sf"/>
</dbReference>
<evidence type="ECO:0000256" key="1">
    <source>
        <dbReference type="SAM" id="MobiDB-lite"/>
    </source>
</evidence>
<feature type="region of interest" description="Disordered" evidence="1">
    <location>
        <begin position="212"/>
        <end position="419"/>
    </location>
</feature>
<evidence type="ECO:0000313" key="4">
    <source>
        <dbReference type="Proteomes" id="UP000277300"/>
    </source>
</evidence>
<dbReference type="SUPFAM" id="SSF100895">
    <property type="entry name" value="Kazal-type serine protease inhibitors"/>
    <property type="match status" value="1"/>
</dbReference>
<sequence length="419" mass="42117">MGHIMSTNVESVTATHAGNAQSLRGLRSTAGDCPDTCPETEDPVTDANGLKYQNECFMKMMQCQNNPKTGGGETLGSTDASTEASSSLDASLPASGSSDLTASASTDASTEASSSLDASLPASGSSDLTASASTDASTEASGSLETSAAGSEDEPDLTVDYLVGSGSDAKQVQIDLMSLIGSGSNQVDLEDIIDALGAGSVESDLTVVESGKGETIASSDASASTSGSDDIFESLFSTSGSVEESSSSSADPTLVKSPEAPVETATKSTKAGKSTKTSPGVESSVGSLFDDSSSGVLSSESQSLDADPTLVKDSPIVVTKAPVEEATKMTKATKSTKSSKSTKTSSQEGSSVGNVFEDGSEGVIGSQSESEDPTLVKNPVTEESESGSSESGSEEEGQHVLQESVVENEVPATKSSKTA</sequence>
<dbReference type="Gene3D" id="3.30.60.30">
    <property type="match status" value="1"/>
</dbReference>
<feature type="compositionally biased region" description="Low complexity" evidence="1">
    <location>
        <begin position="84"/>
        <end position="143"/>
    </location>
</feature>
<organism evidence="3 4">
    <name type="scientific">Phytophthora kernoviae</name>
    <dbReference type="NCBI Taxonomy" id="325452"/>
    <lineage>
        <taxon>Eukaryota</taxon>
        <taxon>Sar</taxon>
        <taxon>Stramenopiles</taxon>
        <taxon>Oomycota</taxon>
        <taxon>Peronosporomycetes</taxon>
        <taxon>Peronosporales</taxon>
        <taxon>Peronosporaceae</taxon>
        <taxon>Phytophthora</taxon>
    </lineage>
</organism>